<feature type="region of interest" description="Disordered" evidence="1">
    <location>
        <begin position="490"/>
        <end position="509"/>
    </location>
</feature>
<evidence type="ECO:0000259" key="2">
    <source>
        <dbReference type="Pfam" id="PF04015"/>
    </source>
</evidence>
<sequence length="509" mass="56674">MKITSRPRVILRRCSTYDVAKIRDIVRSGLEELSLRPHGRTLLKPNVVASGAHFPHAYTRPEFIEGVIGALKDRDDGRVTELAVGERCGITLPTRMTYEGAGYYPMFRRTGVKHYHFEEEQQVEIPLSHEGRLRDYVFTPEPVAKADFFVNCPKFKSHPWTTVTFSMKNYIGIQDDRHRLIDHDHRLNEKVADLQYIVQPQFIAIDAITAGEGRMLTPTPFDLGLIIMGNNQVAFDSICCQIIGVDPRSVEHIRLAAERGFGPTDLGEIEITGDVTLAEAQQKAKGFKVGLVRVEKYFEGTNITAYAGSPPEPEHTDYCWGGCPGAIEEAIEILREYDKECDAKMPRMHVVFGAYEGPIDAKPGEKVVFIGDCATYKGRVGDQLIRIDSLYRERSARDPYTAKHDDVIAKMVKVTTKLAMARNDTVIRLEGCPVSVAEQVLTLVTLGKTKNPYFAADQVLEFNKAYVAWRGASLAKRLSGKPYQVHGACSRGAAAPEIPPEPPSPPAAE</sequence>
<dbReference type="Proteomes" id="UP000075420">
    <property type="component" value="Unassembled WGS sequence"/>
</dbReference>
<organism evidence="3 4">
    <name type="scientific">Sorangium cellulosum</name>
    <name type="common">Polyangium cellulosum</name>
    <dbReference type="NCBI Taxonomy" id="56"/>
    <lineage>
        <taxon>Bacteria</taxon>
        <taxon>Pseudomonadati</taxon>
        <taxon>Myxococcota</taxon>
        <taxon>Polyangia</taxon>
        <taxon>Polyangiales</taxon>
        <taxon>Polyangiaceae</taxon>
        <taxon>Sorangium</taxon>
    </lineage>
</organism>
<proteinExistence type="predicted"/>
<dbReference type="Pfam" id="PF04015">
    <property type="entry name" value="DUF362"/>
    <property type="match status" value="1"/>
</dbReference>
<evidence type="ECO:0000313" key="4">
    <source>
        <dbReference type="Proteomes" id="UP000075420"/>
    </source>
</evidence>
<dbReference type="EMBL" id="JELY01000383">
    <property type="protein sequence ID" value="KYF59582.1"/>
    <property type="molecule type" value="Genomic_DNA"/>
</dbReference>
<accession>A0A150PV72</accession>
<reference evidence="3 4" key="1">
    <citation type="submission" date="2014-02" db="EMBL/GenBank/DDBJ databases">
        <title>The small core and large imbalanced accessory genome model reveals a collaborative survival strategy of Sorangium cellulosum strains in nature.</title>
        <authorList>
            <person name="Han K."/>
            <person name="Peng R."/>
            <person name="Blom J."/>
            <person name="Li Y.-Z."/>
        </authorList>
    </citation>
    <scope>NUCLEOTIDE SEQUENCE [LARGE SCALE GENOMIC DNA]</scope>
    <source>
        <strain evidence="3 4">So0157-25</strain>
    </source>
</reference>
<name>A0A150PV72_SORCE</name>
<comment type="caution">
    <text evidence="3">The sequence shown here is derived from an EMBL/GenBank/DDBJ whole genome shotgun (WGS) entry which is preliminary data.</text>
</comment>
<feature type="compositionally biased region" description="Pro residues" evidence="1">
    <location>
        <begin position="497"/>
        <end position="509"/>
    </location>
</feature>
<evidence type="ECO:0000313" key="3">
    <source>
        <dbReference type="EMBL" id="KYF59582.1"/>
    </source>
</evidence>
<feature type="domain" description="DUF362" evidence="2">
    <location>
        <begin position="42"/>
        <end position="241"/>
    </location>
</feature>
<gene>
    <name evidence="3" type="ORF">BE08_16230</name>
</gene>
<protein>
    <submittedName>
        <fullName evidence="3">FeS-binding protein</fullName>
    </submittedName>
</protein>
<evidence type="ECO:0000256" key="1">
    <source>
        <dbReference type="SAM" id="MobiDB-lite"/>
    </source>
</evidence>
<dbReference type="InterPro" id="IPR007160">
    <property type="entry name" value="DUF362"/>
</dbReference>
<dbReference type="AlphaFoldDB" id="A0A150PV72"/>